<sequence>MPGQFMWFDLSAADAGQAREFYSAMFGWAVAPAESAGPYHAWITDGQQPWAGITQATTADGAGWLPYVLVEDLDEAAKRAVSLGATVIAGPADGPAGASVTIADPGGARLALFKPHAGQG</sequence>
<dbReference type="PANTHER" id="PTHR33993:SF14">
    <property type="entry name" value="GB|AAF24581.1"/>
    <property type="match status" value="1"/>
</dbReference>
<accession>A0A6P2C558</accession>
<dbReference type="InterPro" id="IPR041581">
    <property type="entry name" value="Glyoxalase_6"/>
</dbReference>
<evidence type="ECO:0000313" key="2">
    <source>
        <dbReference type="EMBL" id="TVZ06514.1"/>
    </source>
</evidence>
<protein>
    <submittedName>
        <fullName evidence="2">VOC family protein</fullName>
    </submittedName>
</protein>
<gene>
    <name evidence="2" type="ORF">EAS64_03625</name>
</gene>
<reference evidence="2 3" key="1">
    <citation type="submission" date="2018-11" db="EMBL/GenBank/DDBJ databases">
        <title>Trebonia kvetii gen.nov., sp.nov., a novel acidophilic actinobacterium, and proposal of the new actinobacterial family Treboniaceae fam. nov.</title>
        <authorList>
            <person name="Rapoport D."/>
            <person name="Sagova-Mareckova M."/>
            <person name="Sedlacek I."/>
            <person name="Provaznik J."/>
            <person name="Kralova S."/>
            <person name="Pavlinic D."/>
            <person name="Benes V."/>
            <person name="Kopecky J."/>
        </authorList>
    </citation>
    <scope>NUCLEOTIDE SEQUENCE [LARGE SCALE GENOMIC DNA]</scope>
    <source>
        <strain evidence="2 3">15Tr583</strain>
    </source>
</reference>
<dbReference type="AlphaFoldDB" id="A0A6P2C558"/>
<evidence type="ECO:0000313" key="3">
    <source>
        <dbReference type="Proteomes" id="UP000460272"/>
    </source>
</evidence>
<dbReference type="InterPro" id="IPR037523">
    <property type="entry name" value="VOC_core"/>
</dbReference>
<proteinExistence type="predicted"/>
<dbReference type="Gene3D" id="3.10.180.10">
    <property type="entry name" value="2,3-Dihydroxybiphenyl 1,2-Dioxygenase, domain 1"/>
    <property type="match status" value="1"/>
</dbReference>
<evidence type="ECO:0000259" key="1">
    <source>
        <dbReference type="PROSITE" id="PS51819"/>
    </source>
</evidence>
<dbReference type="EMBL" id="RPFW01000001">
    <property type="protein sequence ID" value="TVZ06514.1"/>
    <property type="molecule type" value="Genomic_DNA"/>
</dbReference>
<dbReference type="RefSeq" id="WP_145851269.1">
    <property type="nucleotide sequence ID" value="NZ_RPFW01000001.1"/>
</dbReference>
<dbReference type="InterPro" id="IPR052164">
    <property type="entry name" value="Anthracycline_SecMetBiosynth"/>
</dbReference>
<organism evidence="2 3">
    <name type="scientific">Trebonia kvetii</name>
    <dbReference type="NCBI Taxonomy" id="2480626"/>
    <lineage>
        <taxon>Bacteria</taxon>
        <taxon>Bacillati</taxon>
        <taxon>Actinomycetota</taxon>
        <taxon>Actinomycetes</taxon>
        <taxon>Streptosporangiales</taxon>
        <taxon>Treboniaceae</taxon>
        <taxon>Trebonia</taxon>
    </lineage>
</organism>
<dbReference type="PROSITE" id="PS51819">
    <property type="entry name" value="VOC"/>
    <property type="match status" value="1"/>
</dbReference>
<dbReference type="Pfam" id="PF18029">
    <property type="entry name" value="Glyoxalase_6"/>
    <property type="match status" value="1"/>
</dbReference>
<keyword evidence="3" id="KW-1185">Reference proteome</keyword>
<dbReference type="SUPFAM" id="SSF54593">
    <property type="entry name" value="Glyoxalase/Bleomycin resistance protein/Dihydroxybiphenyl dioxygenase"/>
    <property type="match status" value="1"/>
</dbReference>
<dbReference type="InterPro" id="IPR029068">
    <property type="entry name" value="Glyas_Bleomycin-R_OHBP_Dase"/>
</dbReference>
<dbReference type="OrthoDB" id="9793039at2"/>
<comment type="caution">
    <text evidence="2">The sequence shown here is derived from an EMBL/GenBank/DDBJ whole genome shotgun (WGS) entry which is preliminary data.</text>
</comment>
<name>A0A6P2C558_9ACTN</name>
<dbReference type="CDD" id="cd07247">
    <property type="entry name" value="SgaA_N_like"/>
    <property type="match status" value="1"/>
</dbReference>
<dbReference type="PANTHER" id="PTHR33993">
    <property type="entry name" value="GLYOXALASE-RELATED"/>
    <property type="match status" value="1"/>
</dbReference>
<feature type="domain" description="VOC" evidence="1">
    <location>
        <begin position="4"/>
        <end position="115"/>
    </location>
</feature>
<dbReference type="Proteomes" id="UP000460272">
    <property type="component" value="Unassembled WGS sequence"/>
</dbReference>